<dbReference type="AlphaFoldDB" id="A0A5J9WLQ1"/>
<feature type="region of interest" description="Disordered" evidence="1">
    <location>
        <begin position="95"/>
        <end position="135"/>
    </location>
</feature>
<reference evidence="2 3" key="1">
    <citation type="journal article" date="2019" name="Sci. Rep.">
        <title>A high-quality genome of Eragrostis curvula grass provides insights into Poaceae evolution and supports new strategies to enhance forage quality.</title>
        <authorList>
            <person name="Carballo J."/>
            <person name="Santos B.A.C.M."/>
            <person name="Zappacosta D."/>
            <person name="Garbus I."/>
            <person name="Selva J.P."/>
            <person name="Gallo C.A."/>
            <person name="Diaz A."/>
            <person name="Albertini E."/>
            <person name="Caccamo M."/>
            <person name="Echenique V."/>
        </authorList>
    </citation>
    <scope>NUCLEOTIDE SEQUENCE [LARGE SCALE GENOMIC DNA]</scope>
    <source>
        <strain evidence="3">cv. Victoria</strain>
        <tissue evidence="2">Leaf</tissue>
    </source>
</reference>
<feature type="compositionally biased region" description="Basic and acidic residues" evidence="1">
    <location>
        <begin position="263"/>
        <end position="279"/>
    </location>
</feature>
<keyword evidence="3" id="KW-1185">Reference proteome</keyword>
<feature type="region of interest" description="Disordered" evidence="1">
    <location>
        <begin position="332"/>
        <end position="352"/>
    </location>
</feature>
<name>A0A5J9WLQ1_9POAL</name>
<gene>
    <name evidence="2" type="ORF">EJB05_00083</name>
</gene>
<sequence length="352" mass="40107">AHLSVRRPRRLQEFGPSTTPGKAVNPSPSLGVWSIDDAGEGSEPRVLRRRKIPDAVTLQALSNSCKHPLRRNLTEAQKDAKRARDRERYAKMTLEQKKAKRAKSTLTEAQKDAKRARERAQYAKLTPEQKKDKRAKSILTEEQNEIQKQAKRIYARNHFAKISAEQRTSRMEEKKSDRKKRREELCSEYIAMENPLFVPDLIFPNSSAKATSNPKLGSDFPDISMIGPTWKPLNIPPVRDQSPNNDEDNGSNNAHGVRHQRVTHGERQTLRARRNEQFHKPKNPLDPSLEEDHSLTDDEIAGCKTTEMDDNGTKMNDEGVVYENDSEIDDADIWLEKDTSGNIKPNVKDDVD</sequence>
<evidence type="ECO:0000256" key="1">
    <source>
        <dbReference type="SAM" id="MobiDB-lite"/>
    </source>
</evidence>
<feature type="region of interest" description="Disordered" evidence="1">
    <location>
        <begin position="1"/>
        <end position="44"/>
    </location>
</feature>
<feature type="non-terminal residue" evidence="2">
    <location>
        <position position="1"/>
    </location>
</feature>
<feature type="compositionally biased region" description="Basic and acidic residues" evidence="1">
    <location>
        <begin position="109"/>
        <end position="131"/>
    </location>
</feature>
<dbReference type="Gramene" id="TVU48807">
    <property type="protein sequence ID" value="TVU48807"/>
    <property type="gene ID" value="EJB05_00083"/>
</dbReference>
<dbReference type="EMBL" id="RWGY01000002">
    <property type="protein sequence ID" value="TVU48807.1"/>
    <property type="molecule type" value="Genomic_DNA"/>
</dbReference>
<feature type="non-terminal residue" evidence="2">
    <location>
        <position position="352"/>
    </location>
</feature>
<evidence type="ECO:0000313" key="2">
    <source>
        <dbReference type="EMBL" id="TVU48807.1"/>
    </source>
</evidence>
<organism evidence="2 3">
    <name type="scientific">Eragrostis curvula</name>
    <name type="common">weeping love grass</name>
    <dbReference type="NCBI Taxonomy" id="38414"/>
    <lineage>
        <taxon>Eukaryota</taxon>
        <taxon>Viridiplantae</taxon>
        <taxon>Streptophyta</taxon>
        <taxon>Embryophyta</taxon>
        <taxon>Tracheophyta</taxon>
        <taxon>Spermatophyta</taxon>
        <taxon>Magnoliopsida</taxon>
        <taxon>Liliopsida</taxon>
        <taxon>Poales</taxon>
        <taxon>Poaceae</taxon>
        <taxon>PACMAD clade</taxon>
        <taxon>Chloridoideae</taxon>
        <taxon>Eragrostideae</taxon>
        <taxon>Eragrostidinae</taxon>
        <taxon>Eragrostis</taxon>
    </lineage>
</organism>
<comment type="caution">
    <text evidence="2">The sequence shown here is derived from an EMBL/GenBank/DDBJ whole genome shotgun (WGS) entry which is preliminary data.</text>
</comment>
<accession>A0A5J9WLQ1</accession>
<dbReference type="Proteomes" id="UP000324897">
    <property type="component" value="Chromosome 6"/>
</dbReference>
<proteinExistence type="predicted"/>
<feature type="region of interest" description="Disordered" evidence="1">
    <location>
        <begin position="227"/>
        <end position="318"/>
    </location>
</feature>
<protein>
    <submittedName>
        <fullName evidence="2">Uncharacterized protein</fullName>
    </submittedName>
</protein>
<evidence type="ECO:0000313" key="3">
    <source>
        <dbReference type="Proteomes" id="UP000324897"/>
    </source>
</evidence>